<dbReference type="UniPathway" id="UPA00244">
    <property type="reaction ID" value="UER00313"/>
</dbReference>
<feature type="binding site" evidence="4">
    <location>
        <begin position="8"/>
        <end position="9"/>
    </location>
    <ligand>
        <name>1-deoxy-D-xylulose 5-phosphate</name>
        <dbReference type="ChEBI" id="CHEBI:57792"/>
    </ligand>
</feature>
<dbReference type="Gene3D" id="3.20.20.70">
    <property type="entry name" value="Aldolase class I"/>
    <property type="match status" value="1"/>
</dbReference>
<comment type="subcellular location">
    <subcellularLocation>
        <location evidence="4">Cytoplasm</location>
    </subcellularLocation>
</comment>
<dbReference type="HAMAP" id="MF_00279">
    <property type="entry name" value="PdxJ"/>
    <property type="match status" value="1"/>
</dbReference>
<feature type="binding site" evidence="4">
    <location>
        <position position="6"/>
    </location>
    <ligand>
        <name>3-amino-2-oxopropyl phosphate</name>
        <dbReference type="ChEBI" id="CHEBI:57279"/>
    </ligand>
</feature>
<keyword evidence="2 4" id="KW-0808">Transferase</keyword>
<dbReference type="PANTHER" id="PTHR30456:SF0">
    <property type="entry name" value="PYRIDOXINE 5'-PHOSPHATE SYNTHASE"/>
    <property type="match status" value="1"/>
</dbReference>
<dbReference type="NCBIfam" id="TIGR00559">
    <property type="entry name" value="pdxJ"/>
    <property type="match status" value="1"/>
</dbReference>
<keyword evidence="1 4" id="KW-0963">Cytoplasm</keyword>
<keyword evidence="7" id="KW-1185">Reference proteome</keyword>
<comment type="similarity">
    <text evidence="4">Belongs to the PNP synthase family.</text>
</comment>
<dbReference type="AlphaFoldDB" id="A0A553UU82"/>
<reference evidence="6 7" key="2">
    <citation type="submission" date="2019-07" db="EMBL/GenBank/DDBJ databases">
        <title>Helicobacter labacensis sp. nov., Helicobacter mehlei sp. nov. and Helicobacter vulpis sp. nov., isolated from gastric mucosa of red fox (Vulpis vulpis).</title>
        <authorList>
            <person name="Kusar D."/>
            <person name="Gruntar I."/>
            <person name="Pate M."/>
            <person name="Zajc U."/>
            <person name="Ocepek M."/>
        </authorList>
    </citation>
    <scope>NUCLEOTIDE SEQUENCE [LARGE SCALE GENOMIC DNA]</scope>
    <source>
        <strain evidence="6 7">L8b</strain>
    </source>
</reference>
<evidence type="ECO:0000256" key="2">
    <source>
        <dbReference type="ARBA" id="ARBA00022679"/>
    </source>
</evidence>
<name>A0A553UU82_9HELI</name>
<dbReference type="SUPFAM" id="SSF63892">
    <property type="entry name" value="Pyridoxine 5'-phosphate synthase"/>
    <property type="match status" value="1"/>
</dbReference>
<evidence type="ECO:0000313" key="7">
    <source>
        <dbReference type="Proteomes" id="UP000319322"/>
    </source>
</evidence>
<feature type="binding site" evidence="4">
    <location>
        <position position="44"/>
    </location>
    <ligand>
        <name>1-deoxy-D-xylulose 5-phosphate</name>
        <dbReference type="ChEBI" id="CHEBI:57792"/>
    </ligand>
</feature>
<dbReference type="InterPro" id="IPR036130">
    <property type="entry name" value="Pyridoxine-5'_phos_synth"/>
</dbReference>
<dbReference type="EMBL" id="VKGC01000010">
    <property type="protein sequence ID" value="TSA83768.1"/>
    <property type="molecule type" value="Genomic_DNA"/>
</dbReference>
<dbReference type="RefSeq" id="WP_120947436.1">
    <property type="nucleotide sequence ID" value="NZ_QXQP01000002.1"/>
</dbReference>
<dbReference type="OrthoDB" id="9806590at2"/>
<comment type="function">
    <text evidence="4">Catalyzes the complicated ring closure reaction between the two acyclic compounds 1-deoxy-D-xylulose-5-phosphate (DXP) and 3-amino-2-oxopropyl phosphate (1-amino-acetone-3-phosphate or AAP) to form pyridoxine 5'-phosphate (PNP) and inorganic phosphate.</text>
</comment>
<evidence type="ECO:0000313" key="6">
    <source>
        <dbReference type="EMBL" id="TSA83768.1"/>
    </source>
</evidence>
<feature type="active site" description="Proton donor" evidence="4">
    <location>
        <position position="211"/>
    </location>
</feature>
<reference evidence="6 7" key="3">
    <citation type="submission" date="2019-07" db="EMBL/GenBank/DDBJ databases">
        <authorList>
            <person name="Papic B."/>
        </authorList>
    </citation>
    <scope>NUCLEOTIDE SEQUENCE [LARGE SCALE GENOMIC DNA]</scope>
    <source>
        <strain evidence="6 7">L8b</strain>
    </source>
</reference>
<evidence type="ECO:0000256" key="5">
    <source>
        <dbReference type="NCBIfam" id="TIGR00559"/>
    </source>
</evidence>
<comment type="caution">
    <text evidence="6">The sequence shown here is derived from an EMBL/GenBank/DDBJ whole genome shotgun (WGS) entry which is preliminary data.</text>
</comment>
<proteinExistence type="inferred from homology"/>
<feature type="binding site" evidence="4">
    <location>
        <begin position="233"/>
        <end position="234"/>
    </location>
    <ligand>
        <name>3-amino-2-oxopropyl phosphate</name>
        <dbReference type="ChEBI" id="CHEBI:57279"/>
    </ligand>
</feature>
<dbReference type="Proteomes" id="UP000319322">
    <property type="component" value="Unassembled WGS sequence"/>
</dbReference>
<feature type="active site" description="Proton acceptor" evidence="4">
    <location>
        <position position="42"/>
    </location>
</feature>
<sequence length="259" mass="28995">MRLGLNIDHIATLREARKIHEPNPLEAIFIAKNAGVDLITLHLREDRRHIHEDDVASIIQHAPMPINVECAIDPEITKILCHLRPFKVTLVPEKRAEITTEGGLNLEHPQLSQTIKTYQDCGIEVALFIDPQGENLARALDLGTRVVELHTGKFSNLYNSLYSHFKHHKNCLKDLPSDNPTLKSMLDTSLQELREATSQGVQMGLEMCAGHGLNYFSVGLVACIEGLEELNIGHAIIARAVIVGLERAIYDMQEAMQHR</sequence>
<comment type="pathway">
    <text evidence="4">Cofactor biosynthesis; pyridoxine 5'-phosphate biosynthesis; pyridoxine 5'-phosphate from D-erythrose 4-phosphate: step 5/5.</text>
</comment>
<protein>
    <recommendedName>
        <fullName evidence="4 5">Pyridoxine 5'-phosphate synthase</fullName>
        <shortName evidence="4">PNP synthase</shortName>
        <ecNumber evidence="4 5">2.6.99.2</ecNumber>
    </recommendedName>
</protein>
<dbReference type="EC" id="2.6.99.2" evidence="4 5"/>
<keyword evidence="3 4" id="KW-0664">Pyridoxine biosynthesis</keyword>
<comment type="subunit">
    <text evidence="4">Homooctamer; tetramer of dimers.</text>
</comment>
<dbReference type="PANTHER" id="PTHR30456">
    <property type="entry name" value="PYRIDOXINE 5'-PHOSPHATE SYNTHASE"/>
    <property type="match status" value="1"/>
</dbReference>
<dbReference type="NCBIfam" id="NF003625">
    <property type="entry name" value="PRK05265.1-3"/>
    <property type="match status" value="1"/>
</dbReference>
<feature type="binding site" evidence="4">
    <location>
        <position position="99"/>
    </location>
    <ligand>
        <name>1-deoxy-D-xylulose 5-phosphate</name>
        <dbReference type="ChEBI" id="CHEBI:57792"/>
    </ligand>
</feature>
<gene>
    <name evidence="4" type="primary">pdxJ</name>
    <name evidence="6" type="ORF">FNE76_04845</name>
</gene>
<evidence type="ECO:0000256" key="3">
    <source>
        <dbReference type="ARBA" id="ARBA00023096"/>
    </source>
</evidence>
<dbReference type="InterPro" id="IPR013785">
    <property type="entry name" value="Aldolase_TIM"/>
</dbReference>
<feature type="binding site" evidence="4">
    <location>
        <position position="49"/>
    </location>
    <ligand>
        <name>1-deoxy-D-xylulose 5-phosphate</name>
        <dbReference type="ChEBI" id="CHEBI:57792"/>
    </ligand>
</feature>
<dbReference type="Pfam" id="PF03740">
    <property type="entry name" value="PdxJ"/>
    <property type="match status" value="1"/>
</dbReference>
<organism evidence="6 7">
    <name type="scientific">Helicobacter mehlei</name>
    <dbReference type="NCBI Taxonomy" id="2316080"/>
    <lineage>
        <taxon>Bacteria</taxon>
        <taxon>Pseudomonadati</taxon>
        <taxon>Campylobacterota</taxon>
        <taxon>Epsilonproteobacteria</taxon>
        <taxon>Campylobacterales</taxon>
        <taxon>Helicobacteraceae</taxon>
        <taxon>Helicobacter</taxon>
    </lineage>
</organism>
<dbReference type="GO" id="GO:0005829">
    <property type="term" value="C:cytosol"/>
    <property type="evidence" value="ECO:0007669"/>
    <property type="project" value="TreeGrafter"/>
</dbReference>
<feature type="site" description="Transition state stabilizer" evidence="4">
    <location>
        <position position="148"/>
    </location>
</feature>
<evidence type="ECO:0000256" key="4">
    <source>
        <dbReference type="HAMAP-Rule" id="MF_00279"/>
    </source>
</evidence>
<feature type="binding site" evidence="4">
    <location>
        <position position="17"/>
    </location>
    <ligand>
        <name>3-amino-2-oxopropyl phosphate</name>
        <dbReference type="ChEBI" id="CHEBI:57279"/>
    </ligand>
</feature>
<dbReference type="InterPro" id="IPR004569">
    <property type="entry name" value="PyrdxlP_synth_PdxJ"/>
</dbReference>
<feature type="binding site" evidence="4">
    <location>
        <position position="212"/>
    </location>
    <ligand>
        <name>3-amino-2-oxopropyl phosphate</name>
        <dbReference type="ChEBI" id="CHEBI:57279"/>
    </ligand>
</feature>
<comment type="catalytic activity">
    <reaction evidence="4">
        <text>3-amino-2-oxopropyl phosphate + 1-deoxy-D-xylulose 5-phosphate = pyridoxine 5'-phosphate + phosphate + 2 H2O + H(+)</text>
        <dbReference type="Rhea" id="RHEA:15265"/>
        <dbReference type="ChEBI" id="CHEBI:15377"/>
        <dbReference type="ChEBI" id="CHEBI:15378"/>
        <dbReference type="ChEBI" id="CHEBI:43474"/>
        <dbReference type="ChEBI" id="CHEBI:57279"/>
        <dbReference type="ChEBI" id="CHEBI:57792"/>
        <dbReference type="ChEBI" id="CHEBI:58589"/>
        <dbReference type="EC" id="2.6.99.2"/>
    </reaction>
</comment>
<dbReference type="GO" id="GO:0008615">
    <property type="term" value="P:pyridoxine biosynthetic process"/>
    <property type="evidence" value="ECO:0007669"/>
    <property type="project" value="UniProtKB-UniRule"/>
</dbReference>
<evidence type="ECO:0000256" key="1">
    <source>
        <dbReference type="ARBA" id="ARBA00022490"/>
    </source>
</evidence>
<dbReference type="GO" id="GO:0033856">
    <property type="term" value="F:pyridoxine 5'-phosphate synthase activity"/>
    <property type="evidence" value="ECO:0007669"/>
    <property type="project" value="UniProtKB-UniRule"/>
</dbReference>
<reference evidence="7" key="1">
    <citation type="submission" date="2019-07" db="EMBL/GenBank/DDBJ databases">
        <title>Helicobacter labacensis sp. nov., Helicobacter mehlei sp. nov. and Helicobacter vulpis sp. nov., isolated from gastric mucosa of red fox (Vulpis vulpis).</title>
        <authorList>
            <person name="Papic B."/>
        </authorList>
    </citation>
    <scope>NUCLEOTIDE SEQUENCE [LARGE SCALE GENOMIC DNA]</scope>
    <source>
        <strain evidence="7">L8b</strain>
    </source>
</reference>
<accession>A0A553UU82</accession>
<dbReference type="NCBIfam" id="NF003627">
    <property type="entry name" value="PRK05265.1-5"/>
    <property type="match status" value="1"/>
</dbReference>
<feature type="active site" description="Proton acceptor" evidence="4">
    <location>
        <position position="69"/>
    </location>
</feature>